<keyword evidence="3 6" id="KW-0812">Transmembrane</keyword>
<feature type="transmembrane region" description="Helical" evidence="6">
    <location>
        <begin position="168"/>
        <end position="186"/>
    </location>
</feature>
<proteinExistence type="predicted"/>
<dbReference type="RefSeq" id="WP_100306387.1">
    <property type="nucleotide sequence ID" value="NZ_PGET01000001.1"/>
</dbReference>
<evidence type="ECO:0000256" key="5">
    <source>
        <dbReference type="ARBA" id="ARBA00023136"/>
    </source>
</evidence>
<evidence type="ECO:0000256" key="4">
    <source>
        <dbReference type="ARBA" id="ARBA00022989"/>
    </source>
</evidence>
<dbReference type="OrthoDB" id="9787548at2"/>
<feature type="transmembrane region" description="Helical" evidence="6">
    <location>
        <begin position="135"/>
        <end position="156"/>
    </location>
</feature>
<dbReference type="NCBIfam" id="NF037982">
    <property type="entry name" value="Nramp_1"/>
    <property type="match status" value="1"/>
</dbReference>
<sequence length="419" mass="44218">MGEKEVSKANTNNSLYNKYSLKEKLKGMGPGILVVGTFMGPGSITSATRAGASFGFALLWTVVFSIIAVIVLQEMASRFGIVTQTGLAEGIMSYLGDKPVIRKIMAAVIAFSITLGGMAYMGGDLTGTAMGVSSITGIPSNIVAAVWGCCILIIINISDDILKTLMKLLSVTVTVMAVVFTATMIITKPDMSEIFKGMIPSIPHGSALTCVAMIGTTVVPYNMFIHATSSRRTWSDPKQLPLSRFDTTITMIIGGIITAAIMISAGTVIRGVEVASAADMAGSLEPLLGRFAKPFLAIGMVAAGVSASTGTPLGVSFVLSGLFGWEMHRKDKRFFYTNVIVLVTGIIVALSGFKPVSIIMTAQAVNGIFLPIVVFLLIYLTSREKLMGKYKSTPIQNVLGILVGVVTLIVGISSLISFL</sequence>
<organism evidence="7 8">
    <name type="scientific">[Clostridium] celerecrescens 18A</name>
    <dbReference type="NCBI Taxonomy" id="1286362"/>
    <lineage>
        <taxon>Bacteria</taxon>
        <taxon>Bacillati</taxon>
        <taxon>Bacillota</taxon>
        <taxon>Clostridia</taxon>
        <taxon>Lachnospirales</taxon>
        <taxon>Lachnospiraceae</taxon>
        <taxon>Lacrimispora</taxon>
    </lineage>
</organism>
<dbReference type="InterPro" id="IPR001046">
    <property type="entry name" value="NRAMP_fam"/>
</dbReference>
<evidence type="ECO:0000256" key="2">
    <source>
        <dbReference type="ARBA" id="ARBA00022448"/>
    </source>
</evidence>
<gene>
    <name evidence="7" type="ORF">H171_3667</name>
</gene>
<feature type="transmembrane region" description="Helical" evidence="6">
    <location>
        <begin position="104"/>
        <end position="123"/>
    </location>
</feature>
<dbReference type="AlphaFoldDB" id="A0A2M8Z9H3"/>
<feature type="transmembrane region" description="Helical" evidence="6">
    <location>
        <begin position="50"/>
        <end position="72"/>
    </location>
</feature>
<dbReference type="EMBL" id="PGET01000001">
    <property type="protein sequence ID" value="PJJ30097.1"/>
    <property type="molecule type" value="Genomic_DNA"/>
</dbReference>
<comment type="caution">
    <text evidence="7">The sequence shown here is derived from an EMBL/GenBank/DDBJ whole genome shotgun (WGS) entry which is preliminary data.</text>
</comment>
<dbReference type="GO" id="GO:0015086">
    <property type="term" value="F:cadmium ion transmembrane transporter activity"/>
    <property type="evidence" value="ECO:0007669"/>
    <property type="project" value="TreeGrafter"/>
</dbReference>
<accession>A0A2M8Z9H3</accession>
<feature type="transmembrane region" description="Helical" evidence="6">
    <location>
        <begin position="206"/>
        <end position="227"/>
    </location>
</feature>
<dbReference type="GO" id="GO:0005886">
    <property type="term" value="C:plasma membrane"/>
    <property type="evidence" value="ECO:0007669"/>
    <property type="project" value="TreeGrafter"/>
</dbReference>
<evidence type="ECO:0000256" key="1">
    <source>
        <dbReference type="ARBA" id="ARBA00004141"/>
    </source>
</evidence>
<comment type="subcellular location">
    <subcellularLocation>
        <location evidence="1">Membrane</location>
        <topology evidence="1">Multi-pass membrane protein</topology>
    </subcellularLocation>
</comment>
<keyword evidence="4 6" id="KW-1133">Transmembrane helix</keyword>
<dbReference type="GO" id="GO:0034755">
    <property type="term" value="P:iron ion transmembrane transport"/>
    <property type="evidence" value="ECO:0007669"/>
    <property type="project" value="TreeGrafter"/>
</dbReference>
<evidence type="ECO:0000313" key="8">
    <source>
        <dbReference type="Proteomes" id="UP000231092"/>
    </source>
</evidence>
<feature type="transmembrane region" description="Helical" evidence="6">
    <location>
        <begin position="248"/>
        <end position="269"/>
    </location>
</feature>
<dbReference type="PANTHER" id="PTHR11706">
    <property type="entry name" value="SOLUTE CARRIER PROTEIN FAMILY 11 MEMBER"/>
    <property type="match status" value="1"/>
</dbReference>
<evidence type="ECO:0000256" key="3">
    <source>
        <dbReference type="ARBA" id="ARBA00022692"/>
    </source>
</evidence>
<evidence type="ECO:0000313" key="7">
    <source>
        <dbReference type="EMBL" id="PJJ30097.1"/>
    </source>
</evidence>
<reference evidence="7 8" key="1">
    <citation type="submission" date="2017-11" db="EMBL/GenBank/DDBJ databases">
        <title>Understudied soil microbes with underappreciated capabilities: Untangling the Clostridium saccharolyticum group.</title>
        <authorList>
            <person name="Leschine S."/>
        </authorList>
    </citation>
    <scope>NUCLEOTIDE SEQUENCE [LARGE SCALE GENOMIC DNA]</scope>
    <source>
        <strain evidence="7 8">18A</strain>
    </source>
</reference>
<dbReference type="PANTHER" id="PTHR11706:SF33">
    <property type="entry name" value="NATURAL RESISTANCE-ASSOCIATED MACROPHAGE PROTEIN 2"/>
    <property type="match status" value="1"/>
</dbReference>
<dbReference type="GO" id="GO:0005384">
    <property type="term" value="F:manganese ion transmembrane transporter activity"/>
    <property type="evidence" value="ECO:0007669"/>
    <property type="project" value="TreeGrafter"/>
</dbReference>
<keyword evidence="5 6" id="KW-0472">Membrane</keyword>
<feature type="transmembrane region" description="Helical" evidence="6">
    <location>
        <begin position="334"/>
        <end position="352"/>
    </location>
</feature>
<feature type="transmembrane region" description="Helical" evidence="6">
    <location>
        <begin position="398"/>
        <end position="418"/>
    </location>
</feature>
<protein>
    <submittedName>
        <fullName evidence="7">NRAMP (Natural resistance-associated macrophage protein)-like metal ion transporter</fullName>
    </submittedName>
</protein>
<evidence type="ECO:0000256" key="6">
    <source>
        <dbReference type="SAM" id="Phobius"/>
    </source>
</evidence>
<dbReference type="Pfam" id="PF01566">
    <property type="entry name" value="Nramp"/>
    <property type="match status" value="1"/>
</dbReference>
<dbReference type="PRINTS" id="PR00447">
    <property type="entry name" value="NATRESASSCMP"/>
</dbReference>
<dbReference type="Proteomes" id="UP000231092">
    <property type="component" value="Unassembled WGS sequence"/>
</dbReference>
<feature type="transmembrane region" description="Helical" evidence="6">
    <location>
        <begin position="295"/>
        <end position="322"/>
    </location>
</feature>
<feature type="transmembrane region" description="Helical" evidence="6">
    <location>
        <begin position="358"/>
        <end position="378"/>
    </location>
</feature>
<keyword evidence="2" id="KW-0813">Transport</keyword>
<name>A0A2M8Z9H3_9FIRM</name>